<sequence length="904" mass="98980">MSKASGNDDHDDKSSEEITLPRFLLMRPSSSLALNAELNQINNNDNENGEVEDDDDDDDNNNDDYDDNHDDNDNNNDEESLEAIDENASLKDEEEPTKIKINDASEDFFDDESAMSNPDHYTSSSSDSINLGNSDGTTKDATAATAAAAAGAGNAGASSSSEDTATGEKLAKISSNKSQLSRVSSTTLKLKAKFKKTMTNDEEKNIGNTDLDDTNADSGSSASPELSSTQAQTIVNQHQSLTKMLKNKENPADESRFLSPNTNTFFNSSDEENDYDSCFDDLDASANDYIAPPKNVQAGVLSSLLRLYQGETLFHHKSDSSSIFSEKTNNSDILSPQKSRDSINERKPRSRLREHASRRSSRSESNFRSKSPLSGIKHHINNSEADIRNAIRATSPINTHLKRPPQPTRNASSSSFVNIMNSLRAESPAPSLFKKKSSSAYFENLPTFHKHRKSKKQKIIEKLEAREAKITVHIANILQRQRFIIKICKALMLYGAPTHRLEEYMIMTARVLEIDAQFMYIPGCMLISFGDVATRTSEMQLIRCSEGLNLAKLYDVHNIYKEVVHDLIGVEEANKKIDELLSRKPLYNRWILVLLNGIASALVTSWGFKGGWRDMPISFILGLIVSFLQNFIAPMSKTYSSVFEVSASIIVSFLSRAFGAINGGSTFCFSAIVQSSLSLILPGYTILLGSLELQSRSIVSGSVRMFYAIIYSLFLGFGITLGGAMYDWVTRNDTVLTSCPDSIQLSPYFRMLFVPLYSASQGLYCQARITQLPVMVLIACSGYVGYYFAAKHFTNSTELSSAIGALIIGVMGNLYSRVFKGMAVVAMLPGIFLLVPGSLGVKSTIVAGVNLANSLVSGTSTDSTSTLTFGITMVEIAIGLSVGLIAATLIIYPLGKKKTGLFTL</sequence>
<feature type="compositionally biased region" description="Acidic residues" evidence="7">
    <location>
        <begin position="104"/>
        <end position="113"/>
    </location>
</feature>
<dbReference type="Pfam" id="PF12821">
    <property type="entry name" value="ThrE_2"/>
    <property type="match status" value="1"/>
</dbReference>
<feature type="transmembrane region" description="Helical" evidence="8">
    <location>
        <begin position="869"/>
        <end position="892"/>
    </location>
</feature>
<evidence type="ECO:0000256" key="4">
    <source>
        <dbReference type="ARBA" id="ARBA00022989"/>
    </source>
</evidence>
<feature type="compositionally biased region" description="Basic and acidic residues" evidence="7">
    <location>
        <begin position="338"/>
        <end position="367"/>
    </location>
</feature>
<feature type="transmembrane region" description="Helical" evidence="8">
    <location>
        <begin position="615"/>
        <end position="633"/>
    </location>
</feature>
<organism evidence="11 12">
    <name type="scientific">Pachysolen tannophilus NRRL Y-2460</name>
    <dbReference type="NCBI Taxonomy" id="669874"/>
    <lineage>
        <taxon>Eukaryota</taxon>
        <taxon>Fungi</taxon>
        <taxon>Dikarya</taxon>
        <taxon>Ascomycota</taxon>
        <taxon>Saccharomycotina</taxon>
        <taxon>Pichiomycetes</taxon>
        <taxon>Pachysolenaceae</taxon>
        <taxon>Pachysolen</taxon>
    </lineage>
</organism>
<dbReference type="GO" id="GO:0016020">
    <property type="term" value="C:membrane"/>
    <property type="evidence" value="ECO:0007669"/>
    <property type="project" value="UniProtKB-SubCell"/>
</dbReference>
<feature type="domain" description="Threonine/serine exporter-like N-terminal" evidence="9">
    <location>
        <begin position="482"/>
        <end position="722"/>
    </location>
</feature>
<evidence type="ECO:0000256" key="2">
    <source>
        <dbReference type="ARBA" id="ARBA00019535"/>
    </source>
</evidence>
<feature type="compositionally biased region" description="Polar residues" evidence="7">
    <location>
        <begin position="173"/>
        <end position="182"/>
    </location>
</feature>
<evidence type="ECO:0000259" key="9">
    <source>
        <dbReference type="Pfam" id="PF06738"/>
    </source>
</evidence>
<dbReference type="InterPro" id="IPR010619">
    <property type="entry name" value="ThrE-like_N"/>
</dbReference>
<feature type="compositionally biased region" description="Low complexity" evidence="7">
    <location>
        <begin position="123"/>
        <end position="161"/>
    </location>
</feature>
<feature type="region of interest" description="Disordered" evidence="7">
    <location>
        <begin position="37"/>
        <end position="182"/>
    </location>
</feature>
<dbReference type="InterPro" id="IPR051361">
    <property type="entry name" value="ThrE/Ser_Exporter"/>
</dbReference>
<keyword evidence="5 8" id="KW-0472">Membrane</keyword>
<feature type="transmembrane region" description="Helical" evidence="8">
    <location>
        <begin position="590"/>
        <end position="609"/>
    </location>
</feature>
<dbReference type="Pfam" id="PF06738">
    <property type="entry name" value="ThrE"/>
    <property type="match status" value="1"/>
</dbReference>
<evidence type="ECO:0000256" key="3">
    <source>
        <dbReference type="ARBA" id="ARBA00022692"/>
    </source>
</evidence>
<feature type="region of interest" description="Disordered" evidence="7">
    <location>
        <begin position="199"/>
        <end position="232"/>
    </location>
</feature>
<feature type="region of interest" description="Disordered" evidence="7">
    <location>
        <begin position="318"/>
        <end position="382"/>
    </location>
</feature>
<reference evidence="12" key="1">
    <citation type="submission" date="2016-05" db="EMBL/GenBank/DDBJ databases">
        <title>Comparative genomics of biotechnologically important yeasts.</title>
        <authorList>
            <consortium name="DOE Joint Genome Institute"/>
            <person name="Riley R."/>
            <person name="Haridas S."/>
            <person name="Wolfe K.H."/>
            <person name="Lopes M.R."/>
            <person name="Hittinger C.T."/>
            <person name="Goker M."/>
            <person name="Salamov A."/>
            <person name="Wisecaver J."/>
            <person name="Long T.M."/>
            <person name="Aerts A.L."/>
            <person name="Barry K."/>
            <person name="Choi C."/>
            <person name="Clum A."/>
            <person name="Coughlan A.Y."/>
            <person name="Deshpande S."/>
            <person name="Douglass A.P."/>
            <person name="Hanson S.J."/>
            <person name="Klenk H.-P."/>
            <person name="Labutti K."/>
            <person name="Lapidus A."/>
            <person name="Lindquist E."/>
            <person name="Lipzen A."/>
            <person name="Meier-Kolthoff J.P."/>
            <person name="Ohm R.A."/>
            <person name="Otillar R.P."/>
            <person name="Pangilinan J."/>
            <person name="Peng Y."/>
            <person name="Rokas A."/>
            <person name="Rosa C.A."/>
            <person name="Scheuner C."/>
            <person name="Sibirny A.A."/>
            <person name="Slot J.C."/>
            <person name="Stielow J.B."/>
            <person name="Sun H."/>
            <person name="Kurtzman C.P."/>
            <person name="Blackwell M."/>
            <person name="Grigoriev I.V."/>
            <person name="Jeffries T.W."/>
        </authorList>
    </citation>
    <scope>NUCLEOTIDE SEQUENCE [LARGE SCALE GENOMIC DNA]</scope>
    <source>
        <strain evidence="12">NRRL Y-2460</strain>
    </source>
</reference>
<dbReference type="STRING" id="669874.A0A1E4TN51"/>
<feature type="region of interest" description="Disordered" evidence="7">
    <location>
        <begin position="1"/>
        <end position="22"/>
    </location>
</feature>
<feature type="compositionally biased region" description="Basic and acidic residues" evidence="7">
    <location>
        <begin position="1"/>
        <end position="16"/>
    </location>
</feature>
<dbReference type="EMBL" id="KV454018">
    <property type="protein sequence ID" value="ODV93161.1"/>
    <property type="molecule type" value="Genomic_DNA"/>
</dbReference>
<feature type="transmembrane region" description="Helical" evidence="8">
    <location>
        <begin position="645"/>
        <end position="665"/>
    </location>
</feature>
<dbReference type="PANTHER" id="PTHR31082">
    <property type="entry name" value="PHEROMONE-REGULATED MEMBRANE PROTEIN 10"/>
    <property type="match status" value="1"/>
</dbReference>
<accession>A0A1E4TN51</accession>
<feature type="compositionally biased region" description="Polar residues" evidence="7">
    <location>
        <begin position="258"/>
        <end position="268"/>
    </location>
</feature>
<evidence type="ECO:0000256" key="1">
    <source>
        <dbReference type="ARBA" id="ARBA00004141"/>
    </source>
</evidence>
<keyword evidence="12" id="KW-1185">Reference proteome</keyword>
<feature type="compositionally biased region" description="Polar residues" evidence="7">
    <location>
        <begin position="320"/>
        <end position="337"/>
    </location>
</feature>
<keyword evidence="3 8" id="KW-0812">Transmembrane</keyword>
<evidence type="ECO:0000259" key="10">
    <source>
        <dbReference type="Pfam" id="PF12821"/>
    </source>
</evidence>
<dbReference type="AlphaFoldDB" id="A0A1E4TN51"/>
<feature type="transmembrane region" description="Helical" evidence="8">
    <location>
        <begin position="801"/>
        <end position="819"/>
    </location>
</feature>
<dbReference type="Proteomes" id="UP000094236">
    <property type="component" value="Unassembled WGS sequence"/>
</dbReference>
<feature type="region of interest" description="Disordered" evidence="7">
    <location>
        <begin position="248"/>
        <end position="272"/>
    </location>
</feature>
<evidence type="ECO:0000313" key="12">
    <source>
        <dbReference type="Proteomes" id="UP000094236"/>
    </source>
</evidence>
<proteinExistence type="inferred from homology"/>
<gene>
    <name evidence="11" type="ORF">PACTADRAFT_51786</name>
</gene>
<feature type="transmembrane region" description="Helical" evidence="8">
    <location>
        <begin position="772"/>
        <end position="789"/>
    </location>
</feature>
<name>A0A1E4TN51_PACTA</name>
<feature type="transmembrane region" description="Helical" evidence="8">
    <location>
        <begin position="705"/>
        <end position="728"/>
    </location>
</feature>
<protein>
    <recommendedName>
        <fullName evidence="2">Pheromone-regulated membrane protein 10</fullName>
    </recommendedName>
</protein>
<feature type="compositionally biased region" description="Polar residues" evidence="7">
    <location>
        <begin position="216"/>
        <end position="232"/>
    </location>
</feature>
<feature type="domain" description="Threonine/Serine exporter ThrE" evidence="10">
    <location>
        <begin position="752"/>
        <end position="890"/>
    </location>
</feature>
<evidence type="ECO:0000256" key="5">
    <source>
        <dbReference type="ARBA" id="ARBA00023136"/>
    </source>
</evidence>
<feature type="transmembrane region" description="Helical" evidence="8">
    <location>
        <begin position="831"/>
        <end position="849"/>
    </location>
</feature>
<dbReference type="GO" id="GO:0022857">
    <property type="term" value="F:transmembrane transporter activity"/>
    <property type="evidence" value="ECO:0007669"/>
    <property type="project" value="InterPro"/>
</dbReference>
<evidence type="ECO:0000256" key="6">
    <source>
        <dbReference type="ARBA" id="ARBA00034125"/>
    </source>
</evidence>
<dbReference type="InterPro" id="IPR024528">
    <property type="entry name" value="ThrE_2"/>
</dbReference>
<comment type="subcellular location">
    <subcellularLocation>
        <location evidence="1">Membrane</location>
        <topology evidence="1">Multi-pass membrane protein</topology>
    </subcellularLocation>
</comment>
<keyword evidence="4 8" id="KW-1133">Transmembrane helix</keyword>
<evidence type="ECO:0000313" key="11">
    <source>
        <dbReference type="EMBL" id="ODV93161.1"/>
    </source>
</evidence>
<dbReference type="OrthoDB" id="413008at2759"/>
<evidence type="ECO:0000256" key="7">
    <source>
        <dbReference type="SAM" id="MobiDB-lite"/>
    </source>
</evidence>
<feature type="transmembrane region" description="Helical" evidence="8">
    <location>
        <begin position="671"/>
        <end position="693"/>
    </location>
</feature>
<dbReference type="PANTHER" id="PTHR31082:SF4">
    <property type="entry name" value="PHEROMONE-REGULATED MEMBRANE PROTEIN 10"/>
    <property type="match status" value="1"/>
</dbReference>
<feature type="compositionally biased region" description="Basic and acidic residues" evidence="7">
    <location>
        <begin position="88"/>
        <end position="103"/>
    </location>
</feature>
<evidence type="ECO:0000256" key="8">
    <source>
        <dbReference type="SAM" id="Phobius"/>
    </source>
</evidence>
<comment type="similarity">
    <text evidence="6">Belongs to the ThrE exporter (TC 2.A.79) family.</text>
</comment>
<feature type="compositionally biased region" description="Acidic residues" evidence="7">
    <location>
        <begin position="47"/>
        <end position="85"/>
    </location>
</feature>